<dbReference type="HOGENOM" id="CLU_049543_12_1_1"/>
<dbReference type="PROSITE" id="PS50071">
    <property type="entry name" value="HOMEOBOX_2"/>
    <property type="match status" value="1"/>
</dbReference>
<dbReference type="KEGG" id="tad:TRIADDRAFT_9493"/>
<evidence type="ECO:0000256" key="6">
    <source>
        <dbReference type="RuleBase" id="RU000682"/>
    </source>
</evidence>
<dbReference type="InParanoid" id="B3S4J1"/>
<dbReference type="RefSeq" id="XP_002115186.1">
    <property type="nucleotide sequence ID" value="XM_002115150.1"/>
</dbReference>
<evidence type="ECO:0000256" key="2">
    <source>
        <dbReference type="ARBA" id="ARBA00023125"/>
    </source>
</evidence>
<dbReference type="GO" id="GO:0005634">
    <property type="term" value="C:nucleus"/>
    <property type="evidence" value="ECO:0007669"/>
    <property type="project" value="UniProtKB-SubCell"/>
</dbReference>
<proteinExistence type="predicted"/>
<feature type="non-terminal residue" evidence="8">
    <location>
        <position position="59"/>
    </location>
</feature>
<dbReference type="PANTHER" id="PTHR24329:SF543">
    <property type="entry name" value="FI01017P-RELATED"/>
    <property type="match status" value="1"/>
</dbReference>
<dbReference type="GO" id="GO:0003677">
    <property type="term" value="F:DNA binding"/>
    <property type="evidence" value="ECO:0007669"/>
    <property type="project" value="UniProtKB-UniRule"/>
</dbReference>
<evidence type="ECO:0000259" key="7">
    <source>
        <dbReference type="PROSITE" id="PS50071"/>
    </source>
</evidence>
<dbReference type="FunFam" id="1.10.10.60:FF:000679">
    <property type="entry name" value="Homeobox protein aristaless"/>
    <property type="match status" value="1"/>
</dbReference>
<dbReference type="InterPro" id="IPR050649">
    <property type="entry name" value="Paired_Homeobox_TFs"/>
</dbReference>
<dbReference type="STRING" id="10228.B3S4J1"/>
<gene>
    <name evidence="8" type="ORF">TRIADDRAFT_9493</name>
</gene>
<dbReference type="CDD" id="cd00086">
    <property type="entry name" value="homeodomain"/>
    <property type="match status" value="1"/>
</dbReference>
<dbReference type="InterPro" id="IPR000047">
    <property type="entry name" value="HTH_motif"/>
</dbReference>
<name>B3S4J1_TRIAD</name>
<dbReference type="GeneID" id="6756233"/>
<feature type="DNA-binding region" description="Homeobox" evidence="5">
    <location>
        <begin position="3"/>
        <end position="59"/>
    </location>
</feature>
<dbReference type="InterPro" id="IPR001356">
    <property type="entry name" value="HD"/>
</dbReference>
<keyword evidence="9" id="KW-1185">Reference proteome</keyword>
<evidence type="ECO:0000313" key="9">
    <source>
        <dbReference type="Proteomes" id="UP000009022"/>
    </source>
</evidence>
<dbReference type="CTD" id="6756233"/>
<dbReference type="Gene3D" id="1.10.10.60">
    <property type="entry name" value="Homeodomain-like"/>
    <property type="match status" value="1"/>
</dbReference>
<evidence type="ECO:0000256" key="5">
    <source>
        <dbReference type="PROSITE-ProRule" id="PRU00108"/>
    </source>
</evidence>
<keyword evidence="4 5" id="KW-0539">Nucleus</keyword>
<evidence type="ECO:0000256" key="4">
    <source>
        <dbReference type="ARBA" id="ARBA00023242"/>
    </source>
</evidence>
<sequence>RRARTTFTRDQLKDLESLFEKTHYPDIVAREEIGQKLGLSEARIQIWFQNRRARWRRKE</sequence>
<dbReference type="Pfam" id="PF00046">
    <property type="entry name" value="Homeodomain"/>
    <property type="match status" value="1"/>
</dbReference>
<feature type="domain" description="Homeobox" evidence="7">
    <location>
        <begin position="1"/>
        <end position="58"/>
    </location>
</feature>
<dbReference type="EMBL" id="DS985249">
    <property type="protein sequence ID" value="EDV22642.1"/>
    <property type="molecule type" value="Genomic_DNA"/>
</dbReference>
<dbReference type="SMART" id="SM00389">
    <property type="entry name" value="HOX"/>
    <property type="match status" value="1"/>
</dbReference>
<dbReference type="InterPro" id="IPR009057">
    <property type="entry name" value="Homeodomain-like_sf"/>
</dbReference>
<dbReference type="Proteomes" id="UP000009022">
    <property type="component" value="Unassembled WGS sequence"/>
</dbReference>
<dbReference type="AlphaFoldDB" id="B3S4J1"/>
<organism evidence="8 9">
    <name type="scientific">Trichoplax adhaerens</name>
    <name type="common">Trichoplax reptans</name>
    <dbReference type="NCBI Taxonomy" id="10228"/>
    <lineage>
        <taxon>Eukaryota</taxon>
        <taxon>Metazoa</taxon>
        <taxon>Placozoa</taxon>
        <taxon>Uniplacotomia</taxon>
        <taxon>Trichoplacea</taxon>
        <taxon>Trichoplacidae</taxon>
        <taxon>Trichoplax</taxon>
    </lineage>
</organism>
<keyword evidence="3 5" id="KW-0371">Homeobox</keyword>
<dbReference type="OrthoDB" id="6159439at2759"/>
<comment type="subcellular location">
    <subcellularLocation>
        <location evidence="1 5 6">Nucleus</location>
    </subcellularLocation>
</comment>
<dbReference type="PANTHER" id="PTHR24329">
    <property type="entry name" value="HOMEOBOX PROTEIN ARISTALESS"/>
    <property type="match status" value="1"/>
</dbReference>
<evidence type="ECO:0000256" key="1">
    <source>
        <dbReference type="ARBA" id="ARBA00004123"/>
    </source>
</evidence>
<protein>
    <recommendedName>
        <fullName evidence="7">Homeobox domain-containing protein</fullName>
    </recommendedName>
</protein>
<accession>B3S4J1</accession>
<dbReference type="PhylomeDB" id="B3S4J1"/>
<feature type="non-terminal residue" evidence="8">
    <location>
        <position position="1"/>
    </location>
</feature>
<evidence type="ECO:0000256" key="3">
    <source>
        <dbReference type="ARBA" id="ARBA00023155"/>
    </source>
</evidence>
<reference evidence="8 9" key="1">
    <citation type="journal article" date="2008" name="Nature">
        <title>The Trichoplax genome and the nature of placozoans.</title>
        <authorList>
            <person name="Srivastava M."/>
            <person name="Begovic E."/>
            <person name="Chapman J."/>
            <person name="Putnam N.H."/>
            <person name="Hellsten U."/>
            <person name="Kawashima T."/>
            <person name="Kuo A."/>
            <person name="Mitros T."/>
            <person name="Salamov A."/>
            <person name="Carpenter M.L."/>
            <person name="Signorovitch A.Y."/>
            <person name="Moreno M.A."/>
            <person name="Kamm K."/>
            <person name="Grimwood J."/>
            <person name="Schmutz J."/>
            <person name="Shapiro H."/>
            <person name="Grigoriev I.V."/>
            <person name="Buss L.W."/>
            <person name="Schierwater B."/>
            <person name="Dellaporta S.L."/>
            <person name="Rokhsar D.S."/>
        </authorList>
    </citation>
    <scope>NUCLEOTIDE SEQUENCE [LARGE SCALE GENOMIC DNA]</scope>
    <source>
        <strain evidence="8 9">Grell-BS-1999</strain>
    </source>
</reference>
<evidence type="ECO:0000313" key="8">
    <source>
        <dbReference type="EMBL" id="EDV22642.1"/>
    </source>
</evidence>
<keyword evidence="2 5" id="KW-0238">DNA-binding</keyword>
<dbReference type="PRINTS" id="PR00031">
    <property type="entry name" value="HTHREPRESSR"/>
</dbReference>
<dbReference type="eggNOG" id="KOG0490">
    <property type="taxonomic scope" value="Eukaryota"/>
</dbReference>
<dbReference type="OMA" id="KWRKNER"/>
<dbReference type="SUPFAM" id="SSF46689">
    <property type="entry name" value="Homeodomain-like"/>
    <property type="match status" value="1"/>
</dbReference>